<reference evidence="1 2" key="1">
    <citation type="submission" date="2017-06" db="EMBL/GenBank/DDBJ databases">
        <title>Genome of Fusarium nygamai isolate CS10214.</title>
        <authorList>
            <person name="Gardiner D.M."/>
            <person name="Obanor F."/>
            <person name="Kazan K."/>
        </authorList>
    </citation>
    <scope>NUCLEOTIDE SEQUENCE [LARGE SCALE GENOMIC DNA]</scope>
    <source>
        <strain evidence="1 2">CS10214</strain>
    </source>
</reference>
<gene>
    <name evidence="1" type="ORF">FNYG_14756</name>
</gene>
<evidence type="ECO:0000313" key="1">
    <source>
        <dbReference type="EMBL" id="PNP59911.1"/>
    </source>
</evidence>
<comment type="caution">
    <text evidence="1">The sequence shown here is derived from an EMBL/GenBank/DDBJ whole genome shotgun (WGS) entry which is preliminary data.</text>
</comment>
<name>A0A2K0UQ50_GIBNY</name>
<dbReference type="AlphaFoldDB" id="A0A2K0UQ50"/>
<evidence type="ECO:0000313" key="2">
    <source>
        <dbReference type="Proteomes" id="UP000236664"/>
    </source>
</evidence>
<organism evidence="1 2">
    <name type="scientific">Gibberella nygamai</name>
    <name type="common">Bean root rot disease fungus</name>
    <name type="synonym">Fusarium nygamai</name>
    <dbReference type="NCBI Taxonomy" id="42673"/>
    <lineage>
        <taxon>Eukaryota</taxon>
        <taxon>Fungi</taxon>
        <taxon>Dikarya</taxon>
        <taxon>Ascomycota</taxon>
        <taxon>Pezizomycotina</taxon>
        <taxon>Sordariomycetes</taxon>
        <taxon>Hypocreomycetidae</taxon>
        <taxon>Hypocreales</taxon>
        <taxon>Nectriaceae</taxon>
        <taxon>Fusarium</taxon>
        <taxon>Fusarium fujikuroi species complex</taxon>
    </lineage>
</organism>
<dbReference type="Proteomes" id="UP000236664">
    <property type="component" value="Unassembled WGS sequence"/>
</dbReference>
<sequence length="147" mass="16133">MSPTRSLSEHTPQLASRSPFSNPKTIYGCSIRGAKINESPKLIHPMVLADWVIDDSKHQDCESVVIDTLHGFQHLEVGPHLIEENGRLSVDWLKVRALGRSKTEALLECVDLSTKDFQDHSSCGRVASLFPMIATIPGGALSSILML</sequence>
<dbReference type="EMBL" id="MTQA01000404">
    <property type="protein sequence ID" value="PNP59911.1"/>
    <property type="molecule type" value="Genomic_DNA"/>
</dbReference>
<proteinExistence type="predicted"/>
<protein>
    <submittedName>
        <fullName evidence="1">Uncharacterized protein</fullName>
    </submittedName>
</protein>
<accession>A0A2K0UQ50</accession>
<keyword evidence="2" id="KW-1185">Reference proteome</keyword>